<accession>A0ABR1XGW0</accession>
<feature type="region of interest" description="Disordered" evidence="1">
    <location>
        <begin position="599"/>
        <end position="686"/>
    </location>
</feature>
<feature type="domain" description="SET" evidence="2">
    <location>
        <begin position="105"/>
        <end position="294"/>
    </location>
</feature>
<dbReference type="EMBL" id="JBBWUH010000011">
    <property type="protein sequence ID" value="KAK8154565.1"/>
    <property type="molecule type" value="Genomic_DNA"/>
</dbReference>
<gene>
    <name evidence="3" type="ORF">IWX90DRAFT_58019</name>
</gene>
<keyword evidence="4" id="KW-1185">Reference proteome</keyword>
<protein>
    <recommendedName>
        <fullName evidence="2">SET domain-containing protein</fullName>
    </recommendedName>
</protein>
<dbReference type="Proteomes" id="UP001456524">
    <property type="component" value="Unassembled WGS sequence"/>
</dbReference>
<dbReference type="CDD" id="cd20071">
    <property type="entry name" value="SET_SMYD"/>
    <property type="match status" value="1"/>
</dbReference>
<feature type="region of interest" description="Disordered" evidence="1">
    <location>
        <begin position="21"/>
        <end position="79"/>
    </location>
</feature>
<feature type="compositionally biased region" description="Low complexity" evidence="1">
    <location>
        <begin position="572"/>
        <end position="583"/>
    </location>
</feature>
<dbReference type="PANTHER" id="PTHR47332:SF2">
    <property type="entry name" value="SET-6"/>
    <property type="match status" value="1"/>
</dbReference>
<dbReference type="Gene3D" id="2.170.270.10">
    <property type="entry name" value="SET domain"/>
    <property type="match status" value="1"/>
</dbReference>
<feature type="compositionally biased region" description="Basic and acidic residues" evidence="1">
    <location>
        <begin position="751"/>
        <end position="770"/>
    </location>
</feature>
<feature type="compositionally biased region" description="Basic and acidic residues" evidence="1">
    <location>
        <begin position="601"/>
        <end position="617"/>
    </location>
</feature>
<dbReference type="PANTHER" id="PTHR47332">
    <property type="entry name" value="SET DOMAIN-CONTAINING PROTEIN 5"/>
    <property type="match status" value="1"/>
</dbReference>
<feature type="compositionally biased region" description="Acidic residues" evidence="1">
    <location>
        <begin position="739"/>
        <end position="750"/>
    </location>
</feature>
<feature type="compositionally biased region" description="Basic and acidic residues" evidence="1">
    <location>
        <begin position="670"/>
        <end position="686"/>
    </location>
</feature>
<feature type="compositionally biased region" description="Low complexity" evidence="1">
    <location>
        <begin position="31"/>
        <end position="41"/>
    </location>
</feature>
<evidence type="ECO:0000259" key="2">
    <source>
        <dbReference type="PROSITE" id="PS50280"/>
    </source>
</evidence>
<feature type="compositionally biased region" description="Polar residues" evidence="1">
    <location>
        <begin position="60"/>
        <end position="79"/>
    </location>
</feature>
<sequence>MESKQTAISTSSILPLHIRSGKQSLSHAVSEESSNLDSSSLQTDRSQEDGNASDPGRPASSLTTDSEPEANTTISLLPSEPTTPINSLLSLSETPYKLLAAHHPVTGRVYKIQALSGKGVGMLATAVIPTGTRLLAEKPIMTVQRRDWQYDRTQRNAVVSAYLSLPHPYMQLFDALHHAPSQFQDWHGMIETEYNDAAPFGPEDPPPDVPFDGVLSRIEQSRVMAVFSTNAFGVCASSSSQNVAAAICAEASRLNHSCTPNIQFTWNENVLGGAITMHALRDILPGEEITASYVDLLRSTAERKEKLHNAYGFDCACAVCGANDEVIAASDTRRHTIREGLFTCRTARQDEPWMRELSADFKERLDLTVGLLKEEGLVNLILSNALEMGIVPTKDRVYLRQALAVLKRCVGADHMWYLAVQGLLPDLDDDDDDAAESSFQALADVHEGTNASTLESAANPPPQAESSTADVATESSAAAAAAAASTSSCAVGHSVGAGAPAPEMASTASDEPAAQTIAPAFPASDESDSNVEFTDTDAADFDDIPCFDDDIPCFDGACDDAAVPPRIFTGYTAPASASSSGADSDTDTESDGALRRNLVAQKKETKKEKLHKKDDVAAGRVRKRRSRRAQRQLASASASTSASDSDNGSDSDIPLGNKLVAAKKKKKKAKESQKAKEKEDEGEGTKREKFDTLTLTTGRTERCYALVPLGRLRRNYNDIVKCGCRCHDDCVECGCAAAEEEEEEEEEEENEGKGKGKEEGSNERMHLVLR</sequence>
<proteinExistence type="predicted"/>
<comment type="caution">
    <text evidence="3">The sequence shown here is derived from an EMBL/GenBank/DDBJ whole genome shotgun (WGS) entry which is preliminary data.</text>
</comment>
<dbReference type="Pfam" id="PF00856">
    <property type="entry name" value="SET"/>
    <property type="match status" value="1"/>
</dbReference>
<dbReference type="InterPro" id="IPR046341">
    <property type="entry name" value="SET_dom_sf"/>
</dbReference>
<name>A0ABR1XGW0_9PEZI</name>
<feature type="region of interest" description="Disordered" evidence="1">
    <location>
        <begin position="451"/>
        <end position="472"/>
    </location>
</feature>
<dbReference type="InterPro" id="IPR053185">
    <property type="entry name" value="SET_domain_protein"/>
</dbReference>
<feature type="region of interest" description="Disordered" evidence="1">
    <location>
        <begin position="572"/>
        <end position="591"/>
    </location>
</feature>
<dbReference type="InterPro" id="IPR001214">
    <property type="entry name" value="SET_dom"/>
</dbReference>
<evidence type="ECO:0000313" key="3">
    <source>
        <dbReference type="EMBL" id="KAK8154565.1"/>
    </source>
</evidence>
<feature type="compositionally biased region" description="Basic residues" evidence="1">
    <location>
        <begin position="620"/>
        <end position="630"/>
    </location>
</feature>
<evidence type="ECO:0000313" key="4">
    <source>
        <dbReference type="Proteomes" id="UP001456524"/>
    </source>
</evidence>
<dbReference type="SUPFAM" id="SSF82199">
    <property type="entry name" value="SET domain"/>
    <property type="match status" value="1"/>
</dbReference>
<organism evidence="3 4">
    <name type="scientific">Phyllosticta citrichinensis</name>
    <dbReference type="NCBI Taxonomy" id="1130410"/>
    <lineage>
        <taxon>Eukaryota</taxon>
        <taxon>Fungi</taxon>
        <taxon>Dikarya</taxon>
        <taxon>Ascomycota</taxon>
        <taxon>Pezizomycotina</taxon>
        <taxon>Dothideomycetes</taxon>
        <taxon>Dothideomycetes incertae sedis</taxon>
        <taxon>Botryosphaeriales</taxon>
        <taxon>Phyllostictaceae</taxon>
        <taxon>Phyllosticta</taxon>
    </lineage>
</organism>
<feature type="region of interest" description="Disordered" evidence="1">
    <location>
        <begin position="739"/>
        <end position="770"/>
    </location>
</feature>
<dbReference type="PROSITE" id="PS50280">
    <property type="entry name" value="SET"/>
    <property type="match status" value="1"/>
</dbReference>
<feature type="compositionally biased region" description="Low complexity" evidence="1">
    <location>
        <begin position="631"/>
        <end position="652"/>
    </location>
</feature>
<reference evidence="3 4" key="1">
    <citation type="journal article" date="2022" name="G3 (Bethesda)">
        <title>Enemy or ally: a genomic approach to elucidate the lifestyle of Phyllosticta citrichinaensis.</title>
        <authorList>
            <person name="Buijs V.A."/>
            <person name="Groenewald J.Z."/>
            <person name="Haridas S."/>
            <person name="LaButti K.M."/>
            <person name="Lipzen A."/>
            <person name="Martin F.M."/>
            <person name="Barry K."/>
            <person name="Grigoriev I.V."/>
            <person name="Crous P.W."/>
            <person name="Seidl M.F."/>
        </authorList>
    </citation>
    <scope>NUCLEOTIDE SEQUENCE [LARGE SCALE GENOMIC DNA]</scope>
    <source>
        <strain evidence="3 4">CBS 129764</strain>
    </source>
</reference>
<evidence type="ECO:0000256" key="1">
    <source>
        <dbReference type="SAM" id="MobiDB-lite"/>
    </source>
</evidence>